<proteinExistence type="predicted"/>
<gene>
    <name evidence="1" type="ORF">METZ01_LOCUS359301</name>
</gene>
<dbReference type="EMBL" id="UINC01127373">
    <property type="protein sequence ID" value="SVD06447.1"/>
    <property type="molecule type" value="Genomic_DNA"/>
</dbReference>
<evidence type="ECO:0000313" key="1">
    <source>
        <dbReference type="EMBL" id="SVD06447.1"/>
    </source>
</evidence>
<feature type="non-terminal residue" evidence="1">
    <location>
        <position position="38"/>
    </location>
</feature>
<name>A0A382SB52_9ZZZZ</name>
<organism evidence="1">
    <name type="scientific">marine metagenome</name>
    <dbReference type="NCBI Taxonomy" id="408172"/>
    <lineage>
        <taxon>unclassified sequences</taxon>
        <taxon>metagenomes</taxon>
        <taxon>ecological metagenomes</taxon>
    </lineage>
</organism>
<sequence length="38" mass="4162">MSKPIYDIMKCHDGATRACKLIDGVLIDPSLPKESDLS</sequence>
<protein>
    <submittedName>
        <fullName evidence="1">Uncharacterized protein</fullName>
    </submittedName>
</protein>
<reference evidence="1" key="1">
    <citation type="submission" date="2018-05" db="EMBL/GenBank/DDBJ databases">
        <authorList>
            <person name="Lanie J.A."/>
            <person name="Ng W.-L."/>
            <person name="Kazmierczak K.M."/>
            <person name="Andrzejewski T.M."/>
            <person name="Davidsen T.M."/>
            <person name="Wayne K.J."/>
            <person name="Tettelin H."/>
            <person name="Glass J.I."/>
            <person name="Rusch D."/>
            <person name="Podicherti R."/>
            <person name="Tsui H.-C.T."/>
            <person name="Winkler M.E."/>
        </authorList>
    </citation>
    <scope>NUCLEOTIDE SEQUENCE</scope>
</reference>
<accession>A0A382SB52</accession>
<dbReference type="AlphaFoldDB" id="A0A382SB52"/>